<feature type="region of interest" description="Disordered" evidence="1">
    <location>
        <begin position="180"/>
        <end position="208"/>
    </location>
</feature>
<comment type="caution">
    <text evidence="2">The sequence shown here is derived from an EMBL/GenBank/DDBJ whole genome shotgun (WGS) entry which is preliminary data.</text>
</comment>
<dbReference type="Proteomes" id="UP000747399">
    <property type="component" value="Unassembled WGS sequence"/>
</dbReference>
<dbReference type="AlphaFoldDB" id="A0A8J4F8D1"/>
<keyword evidence="3" id="KW-1185">Reference proteome</keyword>
<feature type="non-terminal residue" evidence="2">
    <location>
        <position position="568"/>
    </location>
</feature>
<sequence>SYREQCARRVGLRWPRPAPPLPGPPAPGISIELYDKLYGVRTLAVLYDPVSRALVRAVHSRALVGDDARVAVQGVPLWSSPAAATSNSPAGDGGGAAGTDTLPGAGPKQRGVVNENLTTFPKTDADPNARDGVLMGVVPPAAGSDGGITAAMSGAAAAATAAVAAASGCSWICMLSPDGRPPKPPHPSPATYGHDGADDRGAAADAAGNEEKYMTEEDVRHMASLEQLLPTVMCSGGGLLYLPAGPMGRGLVLWDLAAAAPPPSSNTPPPALPSPLPLPPREPYWLVSEAHPGRLLAAAADGSLAVSGCDGGRLCFWNGRQRLALGQANISDLTQLPVLDMFPSQAAATGVRRHRLRIAVCEASAIAAVLLTSPLSPTVYLYRAAPRQRQRSGGADSDSDIDFDAGPNAGVGQRLAAQTFGGAPCSGLLLFRGQMLIMQVMCSDVYGARFGGSGGSSVLVTVMVCLWELPEDEDEGGEEEGSPGDAAAAVAAGGGHWSDSWQRLFSSRLQLEHPRTLVLGRMRPVLAASEDLMLLTAPRNVGCRPPHSQVLALELPPRWTHGSSDEEE</sequence>
<evidence type="ECO:0000313" key="3">
    <source>
        <dbReference type="Proteomes" id="UP000747399"/>
    </source>
</evidence>
<feature type="compositionally biased region" description="Low complexity" evidence="1">
    <location>
        <begin position="98"/>
        <end position="107"/>
    </location>
</feature>
<evidence type="ECO:0000313" key="2">
    <source>
        <dbReference type="EMBL" id="GIL61484.1"/>
    </source>
</evidence>
<proteinExistence type="predicted"/>
<feature type="region of interest" description="Disordered" evidence="1">
    <location>
        <begin position="472"/>
        <end position="492"/>
    </location>
</feature>
<name>A0A8J4F8D1_9CHLO</name>
<feature type="non-terminal residue" evidence="2">
    <location>
        <position position="1"/>
    </location>
</feature>
<protein>
    <submittedName>
        <fullName evidence="2">Uncharacterized protein</fullName>
    </submittedName>
</protein>
<gene>
    <name evidence="2" type="ORF">Vafri_15869</name>
</gene>
<feature type="compositionally biased region" description="Low complexity" evidence="1">
    <location>
        <begin position="81"/>
        <end position="90"/>
    </location>
</feature>
<evidence type="ECO:0000256" key="1">
    <source>
        <dbReference type="SAM" id="MobiDB-lite"/>
    </source>
</evidence>
<organism evidence="2 3">
    <name type="scientific">Volvox africanus</name>
    <dbReference type="NCBI Taxonomy" id="51714"/>
    <lineage>
        <taxon>Eukaryota</taxon>
        <taxon>Viridiplantae</taxon>
        <taxon>Chlorophyta</taxon>
        <taxon>core chlorophytes</taxon>
        <taxon>Chlorophyceae</taxon>
        <taxon>CS clade</taxon>
        <taxon>Chlamydomonadales</taxon>
        <taxon>Volvocaceae</taxon>
        <taxon>Volvox</taxon>
    </lineage>
</organism>
<feature type="region of interest" description="Disordered" evidence="1">
    <location>
        <begin position="81"/>
        <end position="112"/>
    </location>
</feature>
<accession>A0A8J4F8D1</accession>
<feature type="compositionally biased region" description="Acidic residues" evidence="1">
    <location>
        <begin position="472"/>
        <end position="482"/>
    </location>
</feature>
<dbReference type="EMBL" id="BNCO01000045">
    <property type="protein sequence ID" value="GIL61484.1"/>
    <property type="molecule type" value="Genomic_DNA"/>
</dbReference>
<reference evidence="2" key="1">
    <citation type="journal article" date="2021" name="Proc. Natl. Acad. Sci. U.S.A.">
        <title>Three genomes in the algal genus Volvox reveal the fate of a haploid sex-determining region after a transition to homothallism.</title>
        <authorList>
            <person name="Yamamoto K."/>
            <person name="Hamaji T."/>
            <person name="Kawai-Toyooka H."/>
            <person name="Matsuzaki R."/>
            <person name="Takahashi F."/>
            <person name="Nishimura Y."/>
            <person name="Kawachi M."/>
            <person name="Noguchi H."/>
            <person name="Minakuchi Y."/>
            <person name="Umen J.G."/>
            <person name="Toyoda A."/>
            <person name="Nozaki H."/>
        </authorList>
    </citation>
    <scope>NUCLEOTIDE SEQUENCE</scope>
    <source>
        <strain evidence="2">NIES-3780</strain>
    </source>
</reference>